<dbReference type="GO" id="GO:0006171">
    <property type="term" value="P:cAMP biosynthetic process"/>
    <property type="evidence" value="ECO:0007669"/>
    <property type="project" value="TreeGrafter"/>
</dbReference>
<dbReference type="Proteomes" id="UP000328092">
    <property type="component" value="Unassembled WGS sequence"/>
</dbReference>
<dbReference type="SUPFAM" id="SSF55073">
    <property type="entry name" value="Nucleotide cyclase"/>
    <property type="match status" value="1"/>
</dbReference>
<evidence type="ECO:0000313" key="2">
    <source>
        <dbReference type="EMBL" id="VIO66561.1"/>
    </source>
</evidence>
<dbReference type="InterPro" id="IPR050697">
    <property type="entry name" value="Adenylyl/Guanylyl_Cyclase_3/4"/>
</dbReference>
<dbReference type="EMBL" id="CAADFC020000004">
    <property type="protein sequence ID" value="VIO66561.1"/>
    <property type="molecule type" value="Genomic_DNA"/>
</dbReference>
<keyword evidence="3" id="KW-1185">Reference proteome</keyword>
<protein>
    <recommendedName>
        <fullName evidence="1">Guanylate cyclase domain-containing protein</fullName>
    </recommendedName>
</protein>
<feature type="domain" description="Guanylate cyclase" evidence="1">
    <location>
        <begin position="32"/>
        <end position="147"/>
    </location>
</feature>
<proteinExistence type="predicted"/>
<dbReference type="AlphaFoldDB" id="A0A508SXY9"/>
<comment type="caution">
    <text evidence="2">The sequence shown here is derived from an EMBL/GenBank/DDBJ whole genome shotgun (WGS) entry which is preliminary data.</text>
</comment>
<dbReference type="Gene3D" id="3.30.70.1230">
    <property type="entry name" value="Nucleotide cyclase"/>
    <property type="match status" value="1"/>
</dbReference>
<dbReference type="GO" id="GO:0035556">
    <property type="term" value="P:intracellular signal transduction"/>
    <property type="evidence" value="ECO:0007669"/>
    <property type="project" value="InterPro"/>
</dbReference>
<dbReference type="PROSITE" id="PS50125">
    <property type="entry name" value="GUANYLATE_CYCLASE_2"/>
    <property type="match status" value="1"/>
</dbReference>
<dbReference type="CDD" id="cd07302">
    <property type="entry name" value="CHD"/>
    <property type="match status" value="1"/>
</dbReference>
<evidence type="ECO:0000259" key="1">
    <source>
        <dbReference type="PROSITE" id="PS50125"/>
    </source>
</evidence>
<dbReference type="PANTHER" id="PTHR43081:SF19">
    <property type="entry name" value="PH-SENSITIVE ADENYLATE CYCLASE RV1264"/>
    <property type="match status" value="1"/>
</dbReference>
<dbReference type="Pfam" id="PF00211">
    <property type="entry name" value="Guanylate_cyc"/>
    <property type="match status" value="1"/>
</dbReference>
<dbReference type="PANTHER" id="PTHR43081">
    <property type="entry name" value="ADENYLATE CYCLASE, TERMINAL-DIFFERENTIATION SPECIFIC-RELATED"/>
    <property type="match status" value="1"/>
</dbReference>
<reference evidence="2" key="1">
    <citation type="submission" date="2019-02" db="EMBL/GenBank/DDBJ databases">
        <authorList>
            <person name="Pothier F.J."/>
        </authorList>
    </citation>
    <scope>NUCLEOTIDE SEQUENCE</scope>
    <source>
        <strain evidence="2">CI-1B</strain>
    </source>
</reference>
<evidence type="ECO:0000313" key="3">
    <source>
        <dbReference type="Proteomes" id="UP000328092"/>
    </source>
</evidence>
<accession>A0A508SXY9</accession>
<dbReference type="OrthoDB" id="7267294at2"/>
<dbReference type="GO" id="GO:0004016">
    <property type="term" value="F:adenylate cyclase activity"/>
    <property type="evidence" value="ECO:0007669"/>
    <property type="project" value="UniProtKB-ARBA"/>
</dbReference>
<sequence length="200" mass="22377">MYIERFTATARQLVDDVANEPSVQYPIRRWGAIIAVDVVEYSRLTIVDEEQTYHQYKSHRRELIDPKIAEFGARFLKSTGDGIMAEFETALDAARCAVHVQQGMVGRSSGEDADTQIVFRIGVSCGRIIADPEDIYGHDVNVAARLQTLAPPGGIAMTEEVADRVRDAVGLPLEDLGLHYFKNMCRPVRVFQYRFAAEAN</sequence>
<name>A0A508SXY9_9BRAD</name>
<organism evidence="2 3">
    <name type="scientific">Bradyrhizobium ivorense</name>
    <dbReference type="NCBI Taxonomy" id="2511166"/>
    <lineage>
        <taxon>Bacteria</taxon>
        <taxon>Pseudomonadati</taxon>
        <taxon>Pseudomonadota</taxon>
        <taxon>Alphaproteobacteria</taxon>
        <taxon>Hyphomicrobiales</taxon>
        <taxon>Nitrobacteraceae</taxon>
        <taxon>Bradyrhizobium</taxon>
    </lineage>
</organism>
<gene>
    <name evidence="2" type="ORF">CI1B_16830</name>
</gene>
<dbReference type="RefSeq" id="WP_139858442.1">
    <property type="nucleotide sequence ID" value="NZ_CAADFC020000004.1"/>
</dbReference>
<dbReference type="InterPro" id="IPR001054">
    <property type="entry name" value="A/G_cyclase"/>
</dbReference>
<dbReference type="InterPro" id="IPR029787">
    <property type="entry name" value="Nucleotide_cyclase"/>
</dbReference>